<reference evidence="1 2" key="1">
    <citation type="submission" date="2023-07" db="EMBL/GenBank/DDBJ databases">
        <title>Genomic Encyclopedia of Type Strains, Phase IV (KMG-IV): sequencing the most valuable type-strain genomes for metagenomic binning, comparative biology and taxonomic classification.</title>
        <authorList>
            <person name="Goeker M."/>
        </authorList>
    </citation>
    <scope>NUCLEOTIDE SEQUENCE [LARGE SCALE GENOMIC DNA]</scope>
    <source>
        <strain evidence="1 2">DSM 2457</strain>
    </source>
</reference>
<comment type="caution">
    <text evidence="1">The sequence shown here is derived from an EMBL/GenBank/DDBJ whole genome shotgun (WGS) entry which is preliminary data.</text>
</comment>
<dbReference type="RefSeq" id="WP_307017277.1">
    <property type="nucleotide sequence ID" value="NZ_JAUSUI010000001.1"/>
</dbReference>
<evidence type="ECO:0000313" key="1">
    <source>
        <dbReference type="EMBL" id="MDQ0301148.1"/>
    </source>
</evidence>
<organism evidence="1 2">
    <name type="scientific">Ancylobacter polymorphus</name>
    <dbReference type="NCBI Taxonomy" id="223390"/>
    <lineage>
        <taxon>Bacteria</taxon>
        <taxon>Pseudomonadati</taxon>
        <taxon>Pseudomonadota</taxon>
        <taxon>Alphaproteobacteria</taxon>
        <taxon>Hyphomicrobiales</taxon>
        <taxon>Xanthobacteraceae</taxon>
        <taxon>Ancylobacter</taxon>
    </lineage>
</organism>
<name>A0ABU0B731_9HYPH</name>
<accession>A0ABU0B731</accession>
<evidence type="ECO:0008006" key="3">
    <source>
        <dbReference type="Google" id="ProtNLM"/>
    </source>
</evidence>
<evidence type="ECO:0000313" key="2">
    <source>
        <dbReference type="Proteomes" id="UP001224682"/>
    </source>
</evidence>
<dbReference type="Proteomes" id="UP001224682">
    <property type="component" value="Unassembled WGS sequence"/>
</dbReference>
<keyword evidence="2" id="KW-1185">Reference proteome</keyword>
<proteinExistence type="predicted"/>
<protein>
    <recommendedName>
        <fullName evidence="3">Peptidase M48 domain-containing protein</fullName>
    </recommendedName>
</protein>
<sequence>MTGIVEGVGTFMVGSARVRVVTDCAVDISAIVQAEERVVRKLADQGAWPHETVTLFVLDDLAPLVGQLARTHRLVADDLVRLPQRPMVNLYDPRHASECFVFVNRPIMIAEGFWGDGLAAEALLAHEHAHPLSEAPATMAARGLKVEADGPAALAPLAAELGRTLSTGAVTELLANAYCIAHGFADALHHLDRLTLARAVNNLPQRAELERRASAAVAAGTLAENQLRPLLRLADAQIGLPFALEVVPFAQAGRSAAAAELDALLVDGLMARMATEVASTYHDLRACFLHLRPEWTAPAVAAWCTRILDRLSDFLSAGGAPLSLRLAATPPTAKSPS</sequence>
<gene>
    <name evidence="1" type="ORF">J2S75_000159</name>
</gene>
<dbReference type="EMBL" id="JAUSUI010000001">
    <property type="protein sequence ID" value="MDQ0301148.1"/>
    <property type="molecule type" value="Genomic_DNA"/>
</dbReference>